<feature type="site" description="Catalytically relevant" evidence="6">
    <location>
        <position position="124"/>
    </location>
</feature>
<dbReference type="InterPro" id="IPR001347">
    <property type="entry name" value="SIS_dom"/>
</dbReference>
<proteinExistence type="inferred from homology"/>
<dbReference type="PROSITE" id="PS51371">
    <property type="entry name" value="CBS"/>
    <property type="match status" value="2"/>
</dbReference>
<dbReference type="AlphaFoldDB" id="A0A369MFP0"/>
<dbReference type="CDD" id="cd05014">
    <property type="entry name" value="SIS_Kpsf"/>
    <property type="match status" value="1"/>
</dbReference>
<dbReference type="InterPro" id="IPR000644">
    <property type="entry name" value="CBS_dom"/>
</dbReference>
<dbReference type="SUPFAM" id="SSF53697">
    <property type="entry name" value="SIS domain"/>
    <property type="match status" value="1"/>
</dbReference>
<evidence type="ECO:0000256" key="6">
    <source>
        <dbReference type="PIRSR" id="PIRSR004692-3"/>
    </source>
</evidence>
<keyword evidence="5" id="KW-0862">Zinc</keyword>
<reference evidence="10 11" key="1">
    <citation type="journal article" date="2018" name="Elife">
        <title>Discovery and characterization of a prevalent human gut bacterial enzyme sufficient for the inactivation of a family of plant toxins.</title>
        <authorList>
            <person name="Koppel N."/>
            <person name="Bisanz J.E."/>
            <person name="Pandelia M.E."/>
            <person name="Turnbaugh P.J."/>
            <person name="Balskus E.P."/>
        </authorList>
    </citation>
    <scope>NUCLEOTIDE SEQUENCE [LARGE SCALE GENOMIC DNA]</scope>
    <source>
        <strain evidence="10 11">W1 BHI 6</strain>
    </source>
</reference>
<feature type="domain" description="CBS" evidence="8">
    <location>
        <begin position="223"/>
        <end position="281"/>
    </location>
</feature>
<protein>
    <submittedName>
        <fullName evidence="10">D-arabinose 5-phosphate isomerase</fullName>
    </submittedName>
</protein>
<evidence type="ECO:0000256" key="7">
    <source>
        <dbReference type="PROSITE-ProRule" id="PRU00703"/>
    </source>
</evidence>
<dbReference type="InterPro" id="IPR046342">
    <property type="entry name" value="CBS_dom_sf"/>
</dbReference>
<organism evidence="10 11">
    <name type="scientific">Eggerthella lenta</name>
    <name type="common">Eubacterium lentum</name>
    <dbReference type="NCBI Taxonomy" id="84112"/>
    <lineage>
        <taxon>Bacteria</taxon>
        <taxon>Bacillati</taxon>
        <taxon>Actinomycetota</taxon>
        <taxon>Coriobacteriia</taxon>
        <taxon>Eggerthellales</taxon>
        <taxon>Eggerthellaceae</taxon>
        <taxon>Eggerthella</taxon>
    </lineage>
</organism>
<dbReference type="InterPro" id="IPR046348">
    <property type="entry name" value="SIS_dom_sf"/>
</dbReference>
<dbReference type="Proteomes" id="UP000253970">
    <property type="component" value="Unassembled WGS sequence"/>
</dbReference>
<dbReference type="PANTHER" id="PTHR42745">
    <property type="match status" value="1"/>
</dbReference>
<keyword evidence="2" id="KW-0677">Repeat</keyword>
<feature type="binding site" evidence="5">
    <location>
        <position position="95"/>
    </location>
    <ligand>
        <name>Zn(2+)</name>
        <dbReference type="ChEBI" id="CHEBI:29105"/>
    </ligand>
</feature>
<dbReference type="Gene3D" id="3.10.580.10">
    <property type="entry name" value="CBS-domain"/>
    <property type="match status" value="1"/>
</dbReference>
<dbReference type="EMBL" id="PPTU01000014">
    <property type="protein sequence ID" value="RDB69352.1"/>
    <property type="molecule type" value="Genomic_DNA"/>
</dbReference>
<keyword evidence="10" id="KW-0413">Isomerase</keyword>
<dbReference type="Gene3D" id="3.40.50.10490">
    <property type="entry name" value="Glucose-6-phosphate isomerase like protein, domain 1"/>
    <property type="match status" value="1"/>
</dbReference>
<evidence type="ECO:0000256" key="2">
    <source>
        <dbReference type="ARBA" id="ARBA00022737"/>
    </source>
</evidence>
<dbReference type="GO" id="GO:1901135">
    <property type="term" value="P:carbohydrate derivative metabolic process"/>
    <property type="evidence" value="ECO:0007669"/>
    <property type="project" value="InterPro"/>
</dbReference>
<dbReference type="FunFam" id="3.40.50.10490:FF:000011">
    <property type="entry name" value="Arabinose 5-phosphate isomerase"/>
    <property type="match status" value="1"/>
</dbReference>
<dbReference type="GO" id="GO:0019146">
    <property type="term" value="F:arabinose-5-phosphate isomerase activity"/>
    <property type="evidence" value="ECO:0007669"/>
    <property type="project" value="UniProtKB-ARBA"/>
</dbReference>
<dbReference type="Pfam" id="PF01380">
    <property type="entry name" value="SIS"/>
    <property type="match status" value="1"/>
</dbReference>
<dbReference type="PANTHER" id="PTHR42745:SF1">
    <property type="entry name" value="ARABINOSE 5-PHOSPHATE ISOMERASE KDSD"/>
    <property type="match status" value="1"/>
</dbReference>
<dbReference type="GO" id="GO:0046872">
    <property type="term" value="F:metal ion binding"/>
    <property type="evidence" value="ECO:0007669"/>
    <property type="project" value="UniProtKB-KW"/>
</dbReference>
<evidence type="ECO:0000256" key="3">
    <source>
        <dbReference type="ARBA" id="ARBA00023122"/>
    </source>
</evidence>
<feature type="domain" description="CBS" evidence="8">
    <location>
        <begin position="289"/>
        <end position="342"/>
    </location>
</feature>
<dbReference type="InterPro" id="IPR050986">
    <property type="entry name" value="GutQ/KpsF_isomerases"/>
</dbReference>
<dbReference type="GO" id="GO:0097367">
    <property type="term" value="F:carbohydrate derivative binding"/>
    <property type="evidence" value="ECO:0007669"/>
    <property type="project" value="InterPro"/>
</dbReference>
<comment type="caution">
    <text evidence="10">The sequence shown here is derived from an EMBL/GenBank/DDBJ whole genome shotgun (WGS) entry which is preliminary data.</text>
</comment>
<dbReference type="Pfam" id="PF00571">
    <property type="entry name" value="CBS"/>
    <property type="match status" value="2"/>
</dbReference>
<feature type="site" description="Catalytically relevant" evidence="6">
    <location>
        <position position="72"/>
    </location>
</feature>
<evidence type="ECO:0000256" key="4">
    <source>
        <dbReference type="PIRNR" id="PIRNR004692"/>
    </source>
</evidence>
<dbReference type="NCBIfam" id="TIGR00393">
    <property type="entry name" value="kpsF"/>
    <property type="match status" value="1"/>
</dbReference>
<name>A0A369MFP0_EGGLN</name>
<sequence>MRGRGLGRRVLFCRRHGRGGGSMNAVEAAKEVVLKEASALSAVAGQIGEAFERMADAMRSCTGKVVIIGMGKSGHVANKMAATLSSLGTCSISLHPGECMHGDLGMIQKQDAVILISYSGESDEIVRIIPGLKIIGAKLMGITCNAQSTLARSCEVVQVLDGIEEACHLGLAPTTSTTAVMAYGDALAVAISRLEGFSKNDFGVFHPAGSLGKRLTIRATDLMRPIRPETLIAPDASVADAIIAISESDADILLATDAEGCLAGILTNGDLKRAISRGCDIREEAVEGMVNRFPCFADASSMAVDVLRMATERGVGTVPVVKDDIPVGILSREDILREGIYL</sequence>
<evidence type="ECO:0000256" key="1">
    <source>
        <dbReference type="ARBA" id="ARBA00008165"/>
    </source>
</evidence>
<feature type="domain" description="SIS" evidence="9">
    <location>
        <begin position="54"/>
        <end position="197"/>
    </location>
</feature>
<dbReference type="PIRSF" id="PIRSF004692">
    <property type="entry name" value="KdsD_KpsF"/>
    <property type="match status" value="1"/>
</dbReference>
<accession>A0A369MFP0</accession>
<feature type="site" description="Catalytically relevant" evidence="6">
    <location>
        <position position="165"/>
    </location>
</feature>
<evidence type="ECO:0000259" key="8">
    <source>
        <dbReference type="PROSITE" id="PS51371"/>
    </source>
</evidence>
<keyword evidence="5" id="KW-0479">Metal-binding</keyword>
<feature type="site" description="Catalytically relevant" evidence="6">
    <location>
        <position position="206"/>
    </location>
</feature>
<evidence type="ECO:0000259" key="9">
    <source>
        <dbReference type="PROSITE" id="PS51464"/>
    </source>
</evidence>
<dbReference type="SUPFAM" id="SSF54631">
    <property type="entry name" value="CBS-domain pair"/>
    <property type="match status" value="1"/>
</dbReference>
<dbReference type="GO" id="GO:0005975">
    <property type="term" value="P:carbohydrate metabolic process"/>
    <property type="evidence" value="ECO:0007669"/>
    <property type="project" value="InterPro"/>
</dbReference>
<evidence type="ECO:0000313" key="10">
    <source>
        <dbReference type="EMBL" id="RDB69352.1"/>
    </source>
</evidence>
<dbReference type="PROSITE" id="PS51464">
    <property type="entry name" value="SIS"/>
    <property type="match status" value="1"/>
</dbReference>
<keyword evidence="3 7" id="KW-0129">CBS domain</keyword>
<comment type="similarity">
    <text evidence="1 4">Belongs to the SIS family. GutQ/KpsF subfamily.</text>
</comment>
<dbReference type="InterPro" id="IPR035474">
    <property type="entry name" value="SIS_Kpsf"/>
</dbReference>
<evidence type="ECO:0000256" key="5">
    <source>
        <dbReference type="PIRSR" id="PIRSR004692-2"/>
    </source>
</evidence>
<dbReference type="InterPro" id="IPR004800">
    <property type="entry name" value="KdsD/KpsF-type"/>
</dbReference>
<evidence type="ECO:0000313" key="11">
    <source>
        <dbReference type="Proteomes" id="UP000253970"/>
    </source>
</evidence>
<gene>
    <name evidence="10" type="ORF">C1875_09690</name>
</gene>